<dbReference type="Proteomes" id="UP001484179">
    <property type="component" value="Chromosome 1"/>
</dbReference>
<protein>
    <submittedName>
        <fullName evidence="1">Transcriptional regulator</fullName>
    </submittedName>
</protein>
<sequence length="76" mass="8317">MPHFTSALLSRALVSFDYLPDSAHVDVRTVAGLYGCSVPTVWRRVAAELIPAPKKFGHTTRWNVGELRAVLMGAHA</sequence>
<name>A0ABZ3BF79_BURPY</name>
<evidence type="ECO:0000313" key="2">
    <source>
        <dbReference type="Proteomes" id="UP001484179"/>
    </source>
</evidence>
<gene>
    <name evidence="1" type="ORF">WN985_12665</name>
</gene>
<dbReference type="EMBL" id="CP150849">
    <property type="protein sequence ID" value="WZW53224.1"/>
    <property type="molecule type" value="Genomic_DNA"/>
</dbReference>
<reference evidence="1 2" key="1">
    <citation type="submission" date="2024-04" db="EMBL/GenBank/DDBJ databases">
        <title>Biological Control Activity of Plant Growth Promoting Rhizobacteria Burkholderia pyrrocinia BX1 against Tobacco black shank Introduction Tobacco black shank (TBS) caused by the oomycete Phytophthora. nicotianae (P. nicotianae) has become a destructive soil.</title>
        <authorList>
            <person name="Liu X."/>
            <person name="Shu C."/>
        </authorList>
    </citation>
    <scope>NUCLEOTIDE SEQUENCE [LARGE SCALE GENOMIC DNA]</scope>
    <source>
        <strain evidence="1 2">BX1</strain>
    </source>
</reference>
<evidence type="ECO:0000313" key="1">
    <source>
        <dbReference type="EMBL" id="WZW53224.1"/>
    </source>
</evidence>
<proteinExistence type="predicted"/>
<keyword evidence="2" id="KW-1185">Reference proteome</keyword>
<dbReference type="RefSeq" id="WP_342307448.1">
    <property type="nucleotide sequence ID" value="NZ_CP150849.1"/>
</dbReference>
<organism evidence="1 2">
    <name type="scientific">Burkholderia pyrrocinia</name>
    <name type="common">Pseudomonas pyrrocinia</name>
    <dbReference type="NCBI Taxonomy" id="60550"/>
    <lineage>
        <taxon>Bacteria</taxon>
        <taxon>Pseudomonadati</taxon>
        <taxon>Pseudomonadota</taxon>
        <taxon>Betaproteobacteria</taxon>
        <taxon>Burkholderiales</taxon>
        <taxon>Burkholderiaceae</taxon>
        <taxon>Burkholderia</taxon>
        <taxon>Burkholderia cepacia complex</taxon>
    </lineage>
</organism>
<accession>A0ABZ3BF79</accession>